<feature type="compositionally biased region" description="Low complexity" evidence="2">
    <location>
        <begin position="278"/>
        <end position="293"/>
    </location>
</feature>
<evidence type="ECO:0000313" key="3">
    <source>
        <dbReference type="EMBL" id="CAK9859706.1"/>
    </source>
</evidence>
<feature type="region of interest" description="Disordered" evidence="2">
    <location>
        <begin position="171"/>
        <end position="197"/>
    </location>
</feature>
<evidence type="ECO:0000313" key="4">
    <source>
        <dbReference type="Proteomes" id="UP001497522"/>
    </source>
</evidence>
<dbReference type="Proteomes" id="UP001497522">
    <property type="component" value="Chromosome 10"/>
</dbReference>
<feature type="compositionally biased region" description="Basic and acidic residues" evidence="2">
    <location>
        <begin position="94"/>
        <end position="104"/>
    </location>
</feature>
<feature type="compositionally biased region" description="Low complexity" evidence="2">
    <location>
        <begin position="38"/>
        <end position="49"/>
    </location>
</feature>
<keyword evidence="1" id="KW-0175">Coiled coil</keyword>
<gene>
    <name evidence="3" type="ORF">CSSPJE1EN2_LOCUS2701</name>
</gene>
<sequence>MIHCMVKRRMAPAAAGGHINLSLESSSSSATGRTQEFATTTTHAAAAGTNHYSSTDRRRRNSYMVNSEAAAASSSSRAAGGSCTSEQQGGNLHESPKRDGSRVAEEEEETQSSIGPAQRLCIGGGKKRLSPYRRVSDVREARRASLDNNSSHKFAYVSSLEGRLFTNSAQMATESGGGGLPPEKETQQSAAASKKKEMDPLERVLIVAVSAAAAAAGKYQKTEEFCRLRNAVDAREKELESMRQKLSNLCKQESGGNREFDHTLGNSALTLAEREQEQQQQQQQQCKNNNNNNRLSTQESSAVKEVAMEVDGSACRAEEEEAAAAVVSDDSEAKWYCNPMLQTGEHYFEMCTPEYDDPLFPICHHDKKEEQDNLQEQRQWQQQQWKESKNGLLQRNLQKTAAGPQDSAAVETRKHQFAHHTNKKQSKFRIAAESDSSSAEVVAEQLLEELERAAGKVADMENQIKSLKQYAAESDANWKDSEVKLEEWIEGDYENQTKAHMEMRHLRRQLCTQESEYKSLERSCKVMLAVKSKEITELREDCQRRDAALDDITAAARATRAASDERIGVLEDLCRRKDSVIFDLKQDILALESKINGMRTFQAPAMLHHAARSHSCMCLPPPHQSDELIVANMSLPETNSTTRRFPYYLPPVQSAVQGQQSSFSVEPQKDCLSEGNDCRGGACSSSSMLQLCEDYTSVDKPLHATAYRIDQESAKDFYSPTPSTIGDDFHELESSLLALSIDEERKTRGSTSSGRSRNLPTPPPLENYHVVEESDFNHNLPRQKKKSPVTTSTSTSMMGRMQVNAAASTIVNNESMRTSSSSSNIAAGKLASYSGKKKVAVKRESFCSPRTSVEILGPVRTNTCYDPRRAMSVDLTNGGFKSLARNGLKENSIKQRRWV</sequence>
<accession>A0ABP1AB57</accession>
<feature type="region of interest" description="Disordered" evidence="2">
    <location>
        <begin position="740"/>
        <end position="796"/>
    </location>
</feature>
<organism evidence="3 4">
    <name type="scientific">Sphagnum jensenii</name>
    <dbReference type="NCBI Taxonomy" id="128206"/>
    <lineage>
        <taxon>Eukaryota</taxon>
        <taxon>Viridiplantae</taxon>
        <taxon>Streptophyta</taxon>
        <taxon>Embryophyta</taxon>
        <taxon>Bryophyta</taxon>
        <taxon>Sphagnophytina</taxon>
        <taxon>Sphagnopsida</taxon>
        <taxon>Sphagnales</taxon>
        <taxon>Sphagnaceae</taxon>
        <taxon>Sphagnum</taxon>
    </lineage>
</organism>
<feature type="compositionally biased region" description="Low complexity" evidence="2">
    <location>
        <begin position="67"/>
        <end position="82"/>
    </location>
</feature>
<dbReference type="EMBL" id="OZ023711">
    <property type="protein sequence ID" value="CAK9859706.1"/>
    <property type="molecule type" value="Genomic_DNA"/>
</dbReference>
<protein>
    <submittedName>
        <fullName evidence="3">Uncharacterized protein</fullName>
    </submittedName>
</protein>
<name>A0ABP1AB57_9BRYO</name>
<proteinExistence type="predicted"/>
<feature type="region of interest" description="Disordered" evidence="2">
    <location>
        <begin position="25"/>
        <end position="125"/>
    </location>
</feature>
<evidence type="ECO:0000256" key="2">
    <source>
        <dbReference type="SAM" id="MobiDB-lite"/>
    </source>
</evidence>
<feature type="coiled-coil region" evidence="1">
    <location>
        <begin position="443"/>
        <end position="477"/>
    </location>
</feature>
<keyword evidence="4" id="KW-1185">Reference proteome</keyword>
<feature type="region of interest" description="Disordered" evidence="2">
    <location>
        <begin position="274"/>
        <end position="302"/>
    </location>
</feature>
<evidence type="ECO:0000256" key="1">
    <source>
        <dbReference type="SAM" id="Coils"/>
    </source>
</evidence>
<dbReference type="PANTHER" id="PTHR35507:SF1">
    <property type="entry name" value="TMF_TATA_BD DOMAIN-CONTAINING PROTEIN"/>
    <property type="match status" value="1"/>
</dbReference>
<dbReference type="PANTHER" id="PTHR35507">
    <property type="entry name" value="OS09G0488600 PROTEIN"/>
    <property type="match status" value="1"/>
</dbReference>
<reference evidence="3" key="1">
    <citation type="submission" date="2024-03" db="EMBL/GenBank/DDBJ databases">
        <authorList>
            <consortium name="ELIXIR-Norway"/>
            <consortium name="Elixir Norway"/>
        </authorList>
    </citation>
    <scope>NUCLEOTIDE SEQUENCE</scope>
</reference>